<keyword evidence="1" id="KW-1133">Transmembrane helix</keyword>
<name>A0A0M2HR18_9MICO</name>
<reference evidence="2 3" key="1">
    <citation type="submission" date="2015-02" db="EMBL/GenBank/DDBJ databases">
        <title>Draft genome sequences of ten Microbacterium spp. with emphasis on heavy metal contaminated environments.</title>
        <authorList>
            <person name="Corretto E."/>
        </authorList>
    </citation>
    <scope>NUCLEOTIDE SEQUENCE [LARGE SCALE GENOMIC DNA]</scope>
    <source>
        <strain evidence="2 3">SA35</strain>
    </source>
</reference>
<feature type="transmembrane region" description="Helical" evidence="1">
    <location>
        <begin position="59"/>
        <end position="78"/>
    </location>
</feature>
<comment type="caution">
    <text evidence="2">The sequence shown here is derived from an EMBL/GenBank/DDBJ whole genome shotgun (WGS) entry which is preliminary data.</text>
</comment>
<evidence type="ECO:0000313" key="2">
    <source>
        <dbReference type="EMBL" id="KJL46916.1"/>
    </source>
</evidence>
<protein>
    <recommendedName>
        <fullName evidence="4">YcxB-like protein domain-containing protein</fullName>
    </recommendedName>
</protein>
<dbReference type="Proteomes" id="UP000033900">
    <property type="component" value="Unassembled WGS sequence"/>
</dbReference>
<gene>
    <name evidence="2" type="ORF">RS84_03559</name>
</gene>
<evidence type="ECO:0008006" key="4">
    <source>
        <dbReference type="Google" id="ProtNLM"/>
    </source>
</evidence>
<keyword evidence="1" id="KW-0472">Membrane</keyword>
<dbReference type="EMBL" id="JYJB01000010">
    <property type="protein sequence ID" value="KJL46916.1"/>
    <property type="molecule type" value="Genomic_DNA"/>
</dbReference>
<proteinExistence type="predicted"/>
<sequence>MPSSLRIDDTLLRRMARDASFYSLTRPWALVMWAVLAAALATSIVSLGSAGTDADVLTAWMPVAVVALAAYAVWLTVVNARRAVRAAMPPETIVWVELGERALLIGADKRRSEIPYDEFQSIRAGRDAVLLKVRGASVVTAVPRPLFTDEDLATLRARIA</sequence>
<dbReference type="AlphaFoldDB" id="A0A0M2HR18"/>
<keyword evidence="3" id="KW-1185">Reference proteome</keyword>
<evidence type="ECO:0000313" key="3">
    <source>
        <dbReference type="Proteomes" id="UP000033900"/>
    </source>
</evidence>
<dbReference type="STRING" id="273678.RS84_03559"/>
<feature type="transmembrane region" description="Helical" evidence="1">
    <location>
        <begin position="21"/>
        <end position="47"/>
    </location>
</feature>
<dbReference type="PATRIC" id="fig|273678.4.peg.3551"/>
<keyword evidence="1" id="KW-0812">Transmembrane</keyword>
<organism evidence="2 3">
    <name type="scientific">Microbacterium hydrocarbonoxydans</name>
    <dbReference type="NCBI Taxonomy" id="273678"/>
    <lineage>
        <taxon>Bacteria</taxon>
        <taxon>Bacillati</taxon>
        <taxon>Actinomycetota</taxon>
        <taxon>Actinomycetes</taxon>
        <taxon>Micrococcales</taxon>
        <taxon>Microbacteriaceae</taxon>
        <taxon>Microbacterium</taxon>
    </lineage>
</organism>
<evidence type="ECO:0000256" key="1">
    <source>
        <dbReference type="SAM" id="Phobius"/>
    </source>
</evidence>
<accession>A0A0M2HR18</accession>